<proteinExistence type="predicted"/>
<dbReference type="PANTHER" id="PTHR10666">
    <property type="entry name" value="UBIQUITIN"/>
    <property type="match status" value="1"/>
</dbReference>
<dbReference type="SUPFAM" id="SSF54236">
    <property type="entry name" value="Ubiquitin-like"/>
    <property type="match status" value="1"/>
</dbReference>
<dbReference type="InterPro" id="IPR029071">
    <property type="entry name" value="Ubiquitin-like_domsf"/>
</dbReference>
<dbReference type="PROSITE" id="PS50053">
    <property type="entry name" value="UBIQUITIN_2"/>
    <property type="match status" value="1"/>
</dbReference>
<dbReference type="PROSITE" id="PS00299">
    <property type="entry name" value="UBIQUITIN_1"/>
    <property type="match status" value="1"/>
</dbReference>
<sequence>MMVKILTLTGDELEIDVEPTDTILTIKDKLEEREGIPVDQQRLIYQGKKMKDDQTVKNYKIQPGTTLHLVIALRGGLKYARGESEKAYYRKFIEPHKGIFTCSDSYYRKLEADSGSSSSTI</sequence>
<evidence type="ECO:0000259" key="1">
    <source>
        <dbReference type="PROSITE" id="PS50053"/>
    </source>
</evidence>
<name>A0ABM1MPS7_NICVS</name>
<dbReference type="Proteomes" id="UP000695000">
    <property type="component" value="Unplaced"/>
</dbReference>
<evidence type="ECO:0000313" key="3">
    <source>
        <dbReference type="RefSeq" id="XP_017776577.1"/>
    </source>
</evidence>
<dbReference type="RefSeq" id="XP_017776577.1">
    <property type="nucleotide sequence ID" value="XM_017921088.1"/>
</dbReference>
<protein>
    <submittedName>
        <fullName evidence="3">NEDD8-like</fullName>
    </submittedName>
</protein>
<dbReference type="GeneID" id="108562671"/>
<dbReference type="SMART" id="SM00213">
    <property type="entry name" value="UBQ"/>
    <property type="match status" value="1"/>
</dbReference>
<dbReference type="Pfam" id="PF00240">
    <property type="entry name" value="ubiquitin"/>
    <property type="match status" value="1"/>
</dbReference>
<dbReference type="PRINTS" id="PR00348">
    <property type="entry name" value="UBIQUITIN"/>
</dbReference>
<organism evidence="2 3">
    <name type="scientific">Nicrophorus vespilloides</name>
    <name type="common">Boreal carrion beetle</name>
    <dbReference type="NCBI Taxonomy" id="110193"/>
    <lineage>
        <taxon>Eukaryota</taxon>
        <taxon>Metazoa</taxon>
        <taxon>Ecdysozoa</taxon>
        <taxon>Arthropoda</taxon>
        <taxon>Hexapoda</taxon>
        <taxon>Insecta</taxon>
        <taxon>Pterygota</taxon>
        <taxon>Neoptera</taxon>
        <taxon>Endopterygota</taxon>
        <taxon>Coleoptera</taxon>
        <taxon>Polyphaga</taxon>
        <taxon>Staphyliniformia</taxon>
        <taxon>Silphidae</taxon>
        <taxon>Nicrophorinae</taxon>
        <taxon>Nicrophorus</taxon>
    </lineage>
</organism>
<accession>A0ABM1MPS7</accession>
<dbReference type="InterPro" id="IPR000626">
    <property type="entry name" value="Ubiquitin-like_dom"/>
</dbReference>
<dbReference type="InterPro" id="IPR019954">
    <property type="entry name" value="Ubiquitin_CS"/>
</dbReference>
<dbReference type="Gene3D" id="3.10.20.90">
    <property type="entry name" value="Phosphatidylinositol 3-kinase Catalytic Subunit, Chain A, domain 1"/>
    <property type="match status" value="1"/>
</dbReference>
<gene>
    <name evidence="3" type="primary">LOC108562671</name>
</gene>
<evidence type="ECO:0000313" key="2">
    <source>
        <dbReference type="Proteomes" id="UP000695000"/>
    </source>
</evidence>
<reference evidence="3" key="1">
    <citation type="submission" date="2025-08" db="UniProtKB">
        <authorList>
            <consortium name="RefSeq"/>
        </authorList>
    </citation>
    <scope>IDENTIFICATION</scope>
    <source>
        <tissue evidence="3">Whole Larva</tissue>
    </source>
</reference>
<dbReference type="InterPro" id="IPR050158">
    <property type="entry name" value="Ubiquitin_ubiquitin-like"/>
</dbReference>
<keyword evidence="2" id="KW-1185">Reference proteome</keyword>
<dbReference type="InterPro" id="IPR019956">
    <property type="entry name" value="Ubiquitin_dom"/>
</dbReference>
<feature type="domain" description="Ubiquitin-like" evidence="1">
    <location>
        <begin position="1"/>
        <end position="76"/>
    </location>
</feature>